<keyword evidence="3" id="KW-1185">Reference proteome</keyword>
<dbReference type="PANTHER" id="PTHR38441">
    <property type="entry name" value="INTEGRAL MEMBRANE PROTEIN-RELATED"/>
    <property type="match status" value="1"/>
</dbReference>
<name>A0A8J7LYR8_9BACT</name>
<evidence type="ECO:0000313" key="3">
    <source>
        <dbReference type="Proteomes" id="UP000636888"/>
    </source>
</evidence>
<dbReference type="Proteomes" id="UP000636888">
    <property type="component" value="Unassembled WGS sequence"/>
</dbReference>
<proteinExistence type="predicted"/>
<dbReference type="Pfam" id="PF04341">
    <property type="entry name" value="DUF485"/>
    <property type="match status" value="1"/>
</dbReference>
<dbReference type="RefSeq" id="WP_199384352.1">
    <property type="nucleotide sequence ID" value="NZ_JAEMHM010000009.1"/>
</dbReference>
<accession>A0A8J7LYR8</accession>
<sequence>MGQQKYDWKAIAKNPKFVELSRKKTAFLLGWWVFSTVYYFCLPLGAAYAPGIFKIKVVGPINLGYLFALSQFFVSWGIAGYYAYVANKDFDRLNRELIDEIAK</sequence>
<gene>
    <name evidence="2" type="ORF">JFN93_12140</name>
</gene>
<evidence type="ECO:0000313" key="2">
    <source>
        <dbReference type="EMBL" id="MBJ6725461.1"/>
    </source>
</evidence>
<dbReference type="InterPro" id="IPR007436">
    <property type="entry name" value="DUF485"/>
</dbReference>
<keyword evidence="1" id="KW-0472">Membrane</keyword>
<comment type="caution">
    <text evidence="2">The sequence shown here is derived from an EMBL/GenBank/DDBJ whole genome shotgun (WGS) entry which is preliminary data.</text>
</comment>
<keyword evidence="1" id="KW-1133">Transmembrane helix</keyword>
<feature type="transmembrane region" description="Helical" evidence="1">
    <location>
        <begin position="63"/>
        <end position="85"/>
    </location>
</feature>
<organism evidence="2 3">
    <name type="scientific">Geomesophilobacter sediminis</name>
    <dbReference type="NCBI Taxonomy" id="2798584"/>
    <lineage>
        <taxon>Bacteria</taxon>
        <taxon>Pseudomonadati</taxon>
        <taxon>Thermodesulfobacteriota</taxon>
        <taxon>Desulfuromonadia</taxon>
        <taxon>Geobacterales</taxon>
        <taxon>Geobacteraceae</taxon>
        <taxon>Geomesophilobacter</taxon>
    </lineage>
</organism>
<feature type="transmembrane region" description="Helical" evidence="1">
    <location>
        <begin position="26"/>
        <end position="51"/>
    </location>
</feature>
<dbReference type="AlphaFoldDB" id="A0A8J7LYR8"/>
<keyword evidence="1" id="KW-0812">Transmembrane</keyword>
<reference evidence="2" key="1">
    <citation type="submission" date="2020-12" db="EMBL/GenBank/DDBJ databases">
        <title>Geomonas sp. Red875, isolated from river sediment.</title>
        <authorList>
            <person name="Xu Z."/>
            <person name="Zhang Z."/>
            <person name="Masuda Y."/>
            <person name="Itoh H."/>
            <person name="Senoo K."/>
        </authorList>
    </citation>
    <scope>NUCLEOTIDE SEQUENCE</scope>
    <source>
        <strain evidence="2">Red875</strain>
    </source>
</reference>
<dbReference type="EMBL" id="JAEMHM010000009">
    <property type="protein sequence ID" value="MBJ6725461.1"/>
    <property type="molecule type" value="Genomic_DNA"/>
</dbReference>
<evidence type="ECO:0000256" key="1">
    <source>
        <dbReference type="SAM" id="Phobius"/>
    </source>
</evidence>
<protein>
    <submittedName>
        <fullName evidence="2">DUF485 domain-containing protein</fullName>
    </submittedName>
</protein>
<dbReference type="PANTHER" id="PTHR38441:SF1">
    <property type="entry name" value="MEMBRANE PROTEIN"/>
    <property type="match status" value="1"/>
</dbReference>